<sequence length="551" mass="57368">MSEFRAEKPVVAVAYATDASGHADSGDGSETSGRVAETPTAAIDWGDTLSDTEISVYFAQNRDYVVSDSGTVYYSEGWNAYEVQQVTRAFRLIEAVTKVTFTQVDSFFSADFVLGLDADEQMAPHRLGFFNPPYYPGHGRGMFNGAAWDREPGGDLEIGGVGFATIVHELLHGLGLAHPHDEGGSSGVLSGVSNAFGDYGDFDLNQGVFTVMSYNEGLNTGTIGRGPGADGLWGVEAGPMALDIAVLQAAYGANMTHATGDDTYDLPGLNGTGTYWVSIWDAGGYDTIRYGGVFDCVIDLRPAKLDYSIGGGGFLSAADGIAGGFTIANGVTIERAISGRGNDRVIGNDADNLIVTRAGHDTVSGGAGDDVVRSGGGNDLLRGQDGNDLLLGGEGDDQLFGQDGNDRIKAGTGDDLATGGAGDDLIIAHAGSDQIIAGAGNDIIRANAGDDLVNPGTGDDTVQLGAGSDRFVFRSGDGSDVIQDFDPTCDRLILDPHLLPNPTDPRGILDVAFQTSSGVQLKFDSGDMIQLLGVMNSHDLISAFHVADHLG</sequence>
<evidence type="ECO:0000313" key="6">
    <source>
        <dbReference type="Proteomes" id="UP000756530"/>
    </source>
</evidence>
<evidence type="ECO:0000313" key="5">
    <source>
        <dbReference type="EMBL" id="MBV7380177.1"/>
    </source>
</evidence>
<evidence type="ECO:0000256" key="2">
    <source>
        <dbReference type="ARBA" id="ARBA00022525"/>
    </source>
</evidence>
<comment type="subcellular location">
    <subcellularLocation>
        <location evidence="1">Secreted</location>
    </subcellularLocation>
</comment>
<dbReference type="InterPro" id="IPR034033">
    <property type="entry name" value="Serralysin-like"/>
</dbReference>
<evidence type="ECO:0000256" key="3">
    <source>
        <dbReference type="ARBA" id="ARBA00022737"/>
    </source>
</evidence>
<dbReference type="SMART" id="SM00235">
    <property type="entry name" value="ZnMc"/>
    <property type="match status" value="1"/>
</dbReference>
<accession>A0ABS6T765</accession>
<dbReference type="PANTHER" id="PTHR38340:SF1">
    <property type="entry name" value="S-LAYER PROTEIN"/>
    <property type="match status" value="1"/>
</dbReference>
<feature type="domain" description="Peptidase metallopeptidase" evidence="4">
    <location>
        <begin position="53"/>
        <end position="225"/>
    </location>
</feature>
<proteinExistence type="predicted"/>
<name>A0ABS6T765_9RHOB</name>
<protein>
    <submittedName>
        <fullName evidence="5">M10 family metallopeptidase C-terminal domain-containing protein</fullName>
    </submittedName>
</protein>
<organism evidence="5 6">
    <name type="scientific">Maritimibacter dapengensis</name>
    <dbReference type="NCBI Taxonomy" id="2836868"/>
    <lineage>
        <taxon>Bacteria</taxon>
        <taxon>Pseudomonadati</taxon>
        <taxon>Pseudomonadota</taxon>
        <taxon>Alphaproteobacteria</taxon>
        <taxon>Rhodobacterales</taxon>
        <taxon>Roseobacteraceae</taxon>
        <taxon>Maritimibacter</taxon>
    </lineage>
</organism>
<dbReference type="CDD" id="cd04277">
    <property type="entry name" value="ZnMc_serralysin_like"/>
    <property type="match status" value="1"/>
</dbReference>
<dbReference type="RefSeq" id="WP_218393366.1">
    <property type="nucleotide sequence ID" value="NZ_JAHUZE010000003.1"/>
</dbReference>
<comment type="caution">
    <text evidence="5">The sequence shown here is derived from an EMBL/GenBank/DDBJ whole genome shotgun (WGS) entry which is preliminary data.</text>
</comment>
<dbReference type="Pfam" id="PF00353">
    <property type="entry name" value="HemolysinCabind"/>
    <property type="match status" value="3"/>
</dbReference>
<keyword evidence="2" id="KW-0964">Secreted</keyword>
<keyword evidence="3" id="KW-0677">Repeat</keyword>
<gene>
    <name evidence="5" type="ORF">KJP28_14690</name>
</gene>
<dbReference type="Proteomes" id="UP000756530">
    <property type="component" value="Unassembled WGS sequence"/>
</dbReference>
<dbReference type="InterPro" id="IPR013858">
    <property type="entry name" value="Peptidase_M10B_C"/>
</dbReference>
<dbReference type="InterPro" id="IPR001343">
    <property type="entry name" value="Hemolysn_Ca-bd"/>
</dbReference>
<reference evidence="5 6" key="1">
    <citation type="submission" date="2021-05" db="EMBL/GenBank/DDBJ databases">
        <title>Culturable bacteria isolated from Daya Bay.</title>
        <authorList>
            <person name="Zheng W."/>
            <person name="Yu S."/>
            <person name="Huang Y."/>
        </authorList>
    </citation>
    <scope>NUCLEOTIDE SEQUENCE [LARGE SCALE GENOMIC DNA]</scope>
    <source>
        <strain evidence="5 6">DP4N28-5</strain>
    </source>
</reference>
<dbReference type="EMBL" id="JAHUZE010000003">
    <property type="protein sequence ID" value="MBV7380177.1"/>
    <property type="molecule type" value="Genomic_DNA"/>
</dbReference>
<dbReference type="InterPro" id="IPR050557">
    <property type="entry name" value="RTX_toxin/Mannuronan_C5-epim"/>
</dbReference>
<evidence type="ECO:0000256" key="1">
    <source>
        <dbReference type="ARBA" id="ARBA00004613"/>
    </source>
</evidence>
<dbReference type="PANTHER" id="PTHR38340">
    <property type="entry name" value="S-LAYER PROTEIN"/>
    <property type="match status" value="1"/>
</dbReference>
<dbReference type="InterPro" id="IPR006026">
    <property type="entry name" value="Peptidase_Metallo"/>
</dbReference>
<keyword evidence="6" id="KW-1185">Reference proteome</keyword>
<dbReference type="Pfam" id="PF08548">
    <property type="entry name" value="Peptidase_M10_C"/>
    <property type="match status" value="1"/>
</dbReference>
<evidence type="ECO:0000259" key="4">
    <source>
        <dbReference type="SMART" id="SM00235"/>
    </source>
</evidence>